<comment type="caution">
    <text evidence="7">The sequence shown here is derived from an EMBL/GenBank/DDBJ whole genome shotgun (WGS) entry which is preliminary data.</text>
</comment>
<keyword evidence="3" id="KW-0813">Transport</keyword>
<dbReference type="GO" id="GO:0030313">
    <property type="term" value="C:cell envelope"/>
    <property type="evidence" value="ECO:0007669"/>
    <property type="project" value="UniProtKB-SubCell"/>
</dbReference>
<dbReference type="AlphaFoldDB" id="A0A372GQI4"/>
<dbReference type="Gene3D" id="3.40.190.10">
    <property type="entry name" value="Periplasmic binding protein-like II"/>
    <property type="match status" value="1"/>
</dbReference>
<dbReference type="InterPro" id="IPR039424">
    <property type="entry name" value="SBP_5"/>
</dbReference>
<evidence type="ECO:0000256" key="3">
    <source>
        <dbReference type="ARBA" id="ARBA00022448"/>
    </source>
</evidence>
<feature type="compositionally biased region" description="Polar residues" evidence="5">
    <location>
        <begin position="1"/>
        <end position="11"/>
    </location>
</feature>
<dbReference type="Gene3D" id="3.10.105.10">
    <property type="entry name" value="Dipeptide-binding Protein, Domain 3"/>
    <property type="match status" value="1"/>
</dbReference>
<protein>
    <submittedName>
        <fullName evidence="7">ABC transporter substrate-binding protein</fullName>
    </submittedName>
</protein>
<sequence length="577" mass="60753">MRGNRLPSSESAAVDTEKGPGMEGRREHSRKGNRRPVTARARNTARRAAPASMAIIMGGAVLAGCGGGPAGAGKAGDMLTVDTAFVIDSLDPQRAFTPTAFVVDHAVYQTLLTYPGSDVKRAQPSLATSFQADAGAKRYTFELDRGARFADGTPVTSADVVFSLQRLANLKANGSYLMDGITVRADGPNKVVLTSKEPNAAIPAIVANPATSIVNSELAKAHGATDSPDAAKTDQAEKWFNSGESTGAGSGPYVLTKYESGSQITLKSSPKPWRGAPPFKTVIVRNMQAAAQATNVQRGKAEVALDVSATDTRRIKGRVTVSSQASRFTFFAFANVDAQASPVTAHPRVREAIRYGLDHDGITRVTGPGAAQMTGVIPSWMPGSLPRSSAVKRDLARAKRAFQAAGPGKDRLTLDYPSDLTLQGVSFSAVAAKMQQNLQQVGFKVRLRGSPIAILNEKQTAGKIDFGLLGRGADFMDGTAYLNMSPGGFHAERVHWTESAAPDVVKLAGQARAELDDAKRAGLVRQWQARLNEVGPYFPLAAPQSSVVSTKDIAGAIGSPQYGIDIPAIRPVGDSAA</sequence>
<feature type="region of interest" description="Disordered" evidence="5">
    <location>
        <begin position="1"/>
        <end position="46"/>
    </location>
</feature>
<dbReference type="GO" id="GO:1904680">
    <property type="term" value="F:peptide transmembrane transporter activity"/>
    <property type="evidence" value="ECO:0007669"/>
    <property type="project" value="TreeGrafter"/>
</dbReference>
<dbReference type="EMBL" id="QVNQ01000001">
    <property type="protein sequence ID" value="RFS87363.1"/>
    <property type="molecule type" value="Genomic_DNA"/>
</dbReference>
<dbReference type="InterPro" id="IPR000914">
    <property type="entry name" value="SBP_5_dom"/>
</dbReference>
<dbReference type="GO" id="GO:0043190">
    <property type="term" value="C:ATP-binding cassette (ABC) transporter complex"/>
    <property type="evidence" value="ECO:0007669"/>
    <property type="project" value="InterPro"/>
</dbReference>
<dbReference type="GO" id="GO:0015833">
    <property type="term" value="P:peptide transport"/>
    <property type="evidence" value="ECO:0007669"/>
    <property type="project" value="TreeGrafter"/>
</dbReference>
<dbReference type="CDD" id="cd08512">
    <property type="entry name" value="PBP2_NikA_DppA_OppA_like_7"/>
    <property type="match status" value="1"/>
</dbReference>
<comment type="subcellular location">
    <subcellularLocation>
        <location evidence="1">Cell envelope</location>
    </subcellularLocation>
</comment>
<dbReference type="Proteomes" id="UP000262882">
    <property type="component" value="Unassembled WGS sequence"/>
</dbReference>
<dbReference type="PIRSF" id="PIRSF002741">
    <property type="entry name" value="MppA"/>
    <property type="match status" value="1"/>
</dbReference>
<evidence type="ECO:0000256" key="1">
    <source>
        <dbReference type="ARBA" id="ARBA00004196"/>
    </source>
</evidence>
<feature type="compositionally biased region" description="Low complexity" evidence="5">
    <location>
        <begin position="35"/>
        <end position="46"/>
    </location>
</feature>
<dbReference type="InterPro" id="IPR030678">
    <property type="entry name" value="Peptide/Ni-bd"/>
</dbReference>
<organism evidence="7 8">
    <name type="scientific">Actinomadura spongiicola</name>
    <dbReference type="NCBI Taxonomy" id="2303421"/>
    <lineage>
        <taxon>Bacteria</taxon>
        <taxon>Bacillati</taxon>
        <taxon>Actinomycetota</taxon>
        <taxon>Actinomycetes</taxon>
        <taxon>Streptosporangiales</taxon>
        <taxon>Thermomonosporaceae</taxon>
        <taxon>Actinomadura</taxon>
    </lineage>
</organism>
<dbReference type="Pfam" id="PF00496">
    <property type="entry name" value="SBP_bac_5"/>
    <property type="match status" value="1"/>
</dbReference>
<dbReference type="SUPFAM" id="SSF53850">
    <property type="entry name" value="Periplasmic binding protein-like II"/>
    <property type="match status" value="1"/>
</dbReference>
<gene>
    <name evidence="7" type="ORF">D0T12_03795</name>
</gene>
<keyword evidence="8" id="KW-1185">Reference proteome</keyword>
<evidence type="ECO:0000256" key="2">
    <source>
        <dbReference type="ARBA" id="ARBA00005695"/>
    </source>
</evidence>
<accession>A0A372GQI4</accession>
<dbReference type="Gene3D" id="3.90.76.10">
    <property type="entry name" value="Dipeptide-binding Protein, Domain 1"/>
    <property type="match status" value="1"/>
</dbReference>
<evidence type="ECO:0000313" key="8">
    <source>
        <dbReference type="Proteomes" id="UP000262882"/>
    </source>
</evidence>
<dbReference type="GO" id="GO:0042597">
    <property type="term" value="C:periplasmic space"/>
    <property type="evidence" value="ECO:0007669"/>
    <property type="project" value="UniProtKB-ARBA"/>
</dbReference>
<dbReference type="PANTHER" id="PTHR30290:SF10">
    <property type="entry name" value="PERIPLASMIC OLIGOPEPTIDE-BINDING PROTEIN-RELATED"/>
    <property type="match status" value="1"/>
</dbReference>
<dbReference type="PANTHER" id="PTHR30290">
    <property type="entry name" value="PERIPLASMIC BINDING COMPONENT OF ABC TRANSPORTER"/>
    <property type="match status" value="1"/>
</dbReference>
<name>A0A372GQI4_9ACTN</name>
<reference evidence="7 8" key="1">
    <citation type="submission" date="2018-08" db="EMBL/GenBank/DDBJ databases">
        <title>Actinomadura spongicola sp. nov., isolated from marine sponge Leucetta chagosensis.</title>
        <authorList>
            <person name="Li L."/>
            <person name="Lin H.W."/>
        </authorList>
    </citation>
    <scope>NUCLEOTIDE SEQUENCE [LARGE SCALE GENOMIC DNA]</scope>
    <source>
        <strain evidence="7 8">LHW52907</strain>
    </source>
</reference>
<evidence type="ECO:0000256" key="4">
    <source>
        <dbReference type="ARBA" id="ARBA00022729"/>
    </source>
</evidence>
<evidence type="ECO:0000313" key="7">
    <source>
        <dbReference type="EMBL" id="RFS87363.1"/>
    </source>
</evidence>
<feature type="domain" description="Solute-binding protein family 5" evidence="6">
    <location>
        <begin position="123"/>
        <end position="485"/>
    </location>
</feature>
<evidence type="ECO:0000259" key="6">
    <source>
        <dbReference type="Pfam" id="PF00496"/>
    </source>
</evidence>
<feature type="compositionally biased region" description="Basic and acidic residues" evidence="5">
    <location>
        <begin position="15"/>
        <end position="26"/>
    </location>
</feature>
<keyword evidence="4" id="KW-0732">Signal</keyword>
<evidence type="ECO:0000256" key="5">
    <source>
        <dbReference type="SAM" id="MobiDB-lite"/>
    </source>
</evidence>
<comment type="similarity">
    <text evidence="2">Belongs to the bacterial solute-binding protein 5 family.</text>
</comment>
<proteinExistence type="inferred from homology"/>